<dbReference type="AlphaFoldDB" id="A0AAP9ETW7"/>
<dbReference type="EMBL" id="CP043043">
    <property type="protein sequence ID" value="QEH97316.1"/>
    <property type="molecule type" value="Genomic_DNA"/>
</dbReference>
<dbReference type="KEGG" id="gti:FXF46_14440"/>
<accession>A0AAP9ETW7</accession>
<protein>
    <submittedName>
        <fullName evidence="1">Helix-turn-helix domain-containing protein</fullName>
    </submittedName>
</protein>
<organism evidence="1 2">
    <name type="scientific">Gluconobacter thailandicus</name>
    <dbReference type="NCBI Taxonomy" id="257438"/>
    <lineage>
        <taxon>Bacteria</taxon>
        <taxon>Pseudomonadati</taxon>
        <taxon>Pseudomonadota</taxon>
        <taxon>Alphaproteobacteria</taxon>
        <taxon>Acetobacterales</taxon>
        <taxon>Acetobacteraceae</taxon>
        <taxon>Gluconobacter</taxon>
    </lineage>
</organism>
<name>A0AAP9ETW7_GLUTH</name>
<reference evidence="1 2" key="1">
    <citation type="submission" date="2019-08" db="EMBL/GenBank/DDBJ databases">
        <title>Gluconobacter frateurii HD924 genome.</title>
        <authorList>
            <person name="Liu Y."/>
            <person name="Zhang P."/>
        </authorList>
    </citation>
    <scope>NUCLEOTIDE SEQUENCE [LARGE SCALE GENOMIC DNA]</scope>
    <source>
        <strain evidence="1 2">HD924</strain>
    </source>
</reference>
<dbReference type="RefSeq" id="WP_148620973.1">
    <property type="nucleotide sequence ID" value="NZ_CP043043.1"/>
</dbReference>
<sequence>MTNALGIIEQQGGTRPFAKKLGLPPSTVQAWKTKGSFPVHRVIEIEKATGISREDLLKACLPPIADAVTKEPVHA</sequence>
<dbReference type="SUPFAM" id="SSF47413">
    <property type="entry name" value="lambda repressor-like DNA-binding domains"/>
    <property type="match status" value="1"/>
</dbReference>
<gene>
    <name evidence="1" type="ORF">FXF46_14440</name>
</gene>
<proteinExistence type="predicted"/>
<dbReference type="Proteomes" id="UP000323560">
    <property type="component" value="Chromosome"/>
</dbReference>
<dbReference type="InterPro" id="IPR010982">
    <property type="entry name" value="Lambda_DNA-bd_dom_sf"/>
</dbReference>
<evidence type="ECO:0000313" key="1">
    <source>
        <dbReference type="EMBL" id="QEH97316.1"/>
    </source>
</evidence>
<dbReference type="Gene3D" id="1.10.260.40">
    <property type="entry name" value="lambda repressor-like DNA-binding domains"/>
    <property type="match status" value="1"/>
</dbReference>
<dbReference type="NCBIfam" id="NF046037">
    <property type="entry name" value="carphisopro"/>
    <property type="match status" value="1"/>
</dbReference>
<dbReference type="Pfam" id="PF15943">
    <property type="entry name" value="YdaS_toxin"/>
    <property type="match status" value="1"/>
</dbReference>
<evidence type="ECO:0000313" key="2">
    <source>
        <dbReference type="Proteomes" id="UP000323560"/>
    </source>
</evidence>
<dbReference type="InterPro" id="IPR031856">
    <property type="entry name" value="YdaS_toxin-like"/>
</dbReference>
<dbReference type="GO" id="GO:0003677">
    <property type="term" value="F:DNA binding"/>
    <property type="evidence" value="ECO:0007669"/>
    <property type="project" value="InterPro"/>
</dbReference>
<dbReference type="InterPro" id="IPR059216">
    <property type="entry name" value="LeuA_carph_isopro_dom"/>
</dbReference>